<keyword evidence="1" id="KW-0175">Coiled coil</keyword>
<organism evidence="3 4">
    <name type="scientific">Engystomops pustulosus</name>
    <name type="common">Tungara frog</name>
    <name type="synonym">Physalaemus pustulosus</name>
    <dbReference type="NCBI Taxonomy" id="76066"/>
    <lineage>
        <taxon>Eukaryota</taxon>
        <taxon>Metazoa</taxon>
        <taxon>Chordata</taxon>
        <taxon>Craniata</taxon>
        <taxon>Vertebrata</taxon>
        <taxon>Euteleostomi</taxon>
        <taxon>Amphibia</taxon>
        <taxon>Batrachia</taxon>
        <taxon>Anura</taxon>
        <taxon>Neobatrachia</taxon>
        <taxon>Hyloidea</taxon>
        <taxon>Leptodactylidae</taxon>
        <taxon>Leiuperinae</taxon>
        <taxon>Engystomops</taxon>
    </lineage>
</organism>
<dbReference type="Proteomes" id="UP000824782">
    <property type="component" value="Unassembled WGS sequence"/>
</dbReference>
<protein>
    <submittedName>
        <fullName evidence="3">Uncharacterized protein</fullName>
    </submittedName>
</protein>
<sequence>MAETLKKSLTLKSAMETPSSRQMEPSLLIETEYIKNLQKQVYLLELETSFLRNKAREASSNQPRLTLQAEKIITEVKDLQSHIDTMQVELAMKEATISALKGEVGSQRRHLQDISDANMREKSILVEDVTQLKKLADVSAQDLAHKEEEQRSILHQLHGTIHSVKEKDRDLRLLQTQLQEQIKQQEAVEAQLAEKRSDCLSLQAAVHQLEEQYLTTAQSVQDRIVTELRKEAEKLRTQLKERQLTADEDKYLRNKMMEDCARLTKENGHLQSRVLEATKQLEEERQLREQESLNRAKRISEITSGKENERHLELTLSHWRRLVQDEKEKVTAAQEQVLQLQRGRKSVEMTGSSLHKQLTDLQNKHSKVQQENSLLRVEKNHLVENISQLHKQIAEKNDEIRRMQGHVDGLCYDMDSLKLRRDLDHSSDKEAWQQLSAISHNVEKLAADRSWN</sequence>
<feature type="region of interest" description="Disordered" evidence="2">
    <location>
        <begin position="1"/>
        <end position="21"/>
    </location>
</feature>
<reference evidence="3" key="1">
    <citation type="thesis" date="2020" institute="ProQuest LLC" country="789 East Eisenhower Parkway, Ann Arbor, MI, USA">
        <title>Comparative Genomics and Chromosome Evolution.</title>
        <authorList>
            <person name="Mudd A.B."/>
        </authorList>
    </citation>
    <scope>NUCLEOTIDE SEQUENCE</scope>
    <source>
        <strain evidence="3">237g6f4</strain>
        <tissue evidence="3">Blood</tissue>
    </source>
</reference>
<accession>A0AAV7BD85</accession>
<gene>
    <name evidence="3" type="ORF">GDO81_011322</name>
</gene>
<dbReference type="EMBL" id="WNYA01000005">
    <property type="protein sequence ID" value="KAG8570560.1"/>
    <property type="molecule type" value="Genomic_DNA"/>
</dbReference>
<feature type="coiled-coil region" evidence="1">
    <location>
        <begin position="164"/>
        <end position="245"/>
    </location>
</feature>
<keyword evidence="4" id="KW-1185">Reference proteome</keyword>
<evidence type="ECO:0000313" key="3">
    <source>
        <dbReference type="EMBL" id="KAG8570560.1"/>
    </source>
</evidence>
<evidence type="ECO:0000313" key="4">
    <source>
        <dbReference type="Proteomes" id="UP000824782"/>
    </source>
</evidence>
<evidence type="ECO:0000256" key="2">
    <source>
        <dbReference type="SAM" id="MobiDB-lite"/>
    </source>
</evidence>
<feature type="coiled-coil region" evidence="1">
    <location>
        <begin position="316"/>
        <end position="406"/>
    </location>
</feature>
<comment type="caution">
    <text evidence="3">The sequence shown here is derived from an EMBL/GenBank/DDBJ whole genome shotgun (WGS) entry which is preliminary data.</text>
</comment>
<dbReference type="AlphaFoldDB" id="A0AAV7BD85"/>
<proteinExistence type="predicted"/>
<name>A0AAV7BD85_ENGPU</name>
<evidence type="ECO:0000256" key="1">
    <source>
        <dbReference type="SAM" id="Coils"/>
    </source>
</evidence>